<evidence type="ECO:0000313" key="2">
    <source>
        <dbReference type="Proteomes" id="UP000708208"/>
    </source>
</evidence>
<protein>
    <submittedName>
        <fullName evidence="1">Uncharacterized protein</fullName>
    </submittedName>
</protein>
<dbReference type="AlphaFoldDB" id="A0A8J2JHI0"/>
<comment type="caution">
    <text evidence="1">The sequence shown here is derived from an EMBL/GenBank/DDBJ whole genome shotgun (WGS) entry which is preliminary data.</text>
</comment>
<proteinExistence type="predicted"/>
<sequence length="72" mass="8126">DINRGCNAYCKVSRIISNGASENQTFLPYRTSQGLWSDTFSEGVALRAGLFLFDWNYRGAYYGPPFISYIDA</sequence>
<dbReference type="EMBL" id="CAJVCH010051623">
    <property type="protein sequence ID" value="CAG7718212.1"/>
    <property type="molecule type" value="Genomic_DNA"/>
</dbReference>
<feature type="non-terminal residue" evidence="1">
    <location>
        <position position="72"/>
    </location>
</feature>
<name>A0A8J2JHI0_9HEXA</name>
<evidence type="ECO:0000313" key="1">
    <source>
        <dbReference type="EMBL" id="CAG7718212.1"/>
    </source>
</evidence>
<dbReference type="Proteomes" id="UP000708208">
    <property type="component" value="Unassembled WGS sequence"/>
</dbReference>
<accession>A0A8J2JHI0</accession>
<gene>
    <name evidence="1" type="ORF">AFUS01_LOCUS7623</name>
</gene>
<organism evidence="1 2">
    <name type="scientific">Allacma fusca</name>
    <dbReference type="NCBI Taxonomy" id="39272"/>
    <lineage>
        <taxon>Eukaryota</taxon>
        <taxon>Metazoa</taxon>
        <taxon>Ecdysozoa</taxon>
        <taxon>Arthropoda</taxon>
        <taxon>Hexapoda</taxon>
        <taxon>Collembola</taxon>
        <taxon>Symphypleona</taxon>
        <taxon>Sminthuridae</taxon>
        <taxon>Allacma</taxon>
    </lineage>
</organism>
<reference evidence="1" key="1">
    <citation type="submission" date="2021-06" db="EMBL/GenBank/DDBJ databases">
        <authorList>
            <person name="Hodson N. C."/>
            <person name="Mongue J. A."/>
            <person name="Jaron S. K."/>
        </authorList>
    </citation>
    <scope>NUCLEOTIDE SEQUENCE</scope>
</reference>
<keyword evidence="2" id="KW-1185">Reference proteome</keyword>